<dbReference type="InterPro" id="IPR005235">
    <property type="entry name" value="YmdB-like"/>
</dbReference>
<dbReference type="NCBIfam" id="TIGR00282">
    <property type="entry name" value="TIGR00282 family metallophosphoesterase"/>
    <property type="match status" value="1"/>
</dbReference>
<dbReference type="Gene3D" id="3.60.21.10">
    <property type="match status" value="1"/>
</dbReference>
<evidence type="ECO:0000313" key="8">
    <source>
        <dbReference type="EMBL" id="KRL03029.1"/>
    </source>
</evidence>
<evidence type="ECO:0000313" key="9">
    <source>
        <dbReference type="Proteomes" id="UP000051621"/>
    </source>
</evidence>
<sequence>MVEKGKIMRILFVGDVMGNTGQEVLEEYLPKLKHLYHPQVTIVNGENATRGRGINEKVYKRILSCGADVVTMGNHTWDNPEITDFIGSAKKLIRPANFSAGQVPGIGYTTIKINQQELAVLNLQGRIFMTPSDDPFAVAKDIITDLRKKTSLIFVDFHAETTSEKAAFAWYFDGQVSAVVGTHTHIQTNDARILPQGTAFLTDVGMTGPYDGIIGMKRQNVIARFLNQMPTRFEVDESGRRNLSACLLEIDNEMGRAKKIKTILINPDHPFMQ</sequence>
<comment type="caution">
    <text evidence="8">The sequence shown here is derived from an EMBL/GenBank/DDBJ whole genome shotgun (WGS) entry which is preliminary data.</text>
</comment>
<evidence type="ECO:0000256" key="3">
    <source>
        <dbReference type="ARBA" id="ARBA00022801"/>
    </source>
</evidence>
<dbReference type="FunFam" id="3.60.21.10:FF:000016">
    <property type="entry name" value="Putative metallophosphoesterase"/>
    <property type="match status" value="1"/>
</dbReference>
<evidence type="ECO:0000256" key="6">
    <source>
        <dbReference type="PIRSR" id="PIRSR004789-50"/>
    </source>
</evidence>
<feature type="binding site" evidence="7">
    <location>
        <position position="46"/>
    </location>
    <ligand>
        <name>Fe cation</name>
        <dbReference type="ChEBI" id="CHEBI:24875"/>
        <label>2</label>
    </ligand>
</feature>
<evidence type="ECO:0000256" key="1">
    <source>
        <dbReference type="ARBA" id="ARBA00001965"/>
    </source>
</evidence>
<feature type="binding site" evidence="7">
    <location>
        <position position="158"/>
    </location>
    <ligand>
        <name>Fe cation</name>
        <dbReference type="ChEBI" id="CHEBI:24875"/>
        <label>2</label>
    </ligand>
</feature>
<dbReference type="PANTHER" id="PTHR36303">
    <property type="entry name" value="2',3'-CYCLIC-NUCLEOTIDE 2'-PHOSPHODIESTERASE"/>
    <property type="match status" value="1"/>
</dbReference>
<proteinExistence type="inferred from homology"/>
<dbReference type="AlphaFoldDB" id="A0A0R1MCM0"/>
<keyword evidence="9" id="KW-1185">Reference proteome</keyword>
<feature type="binding site" evidence="7">
    <location>
        <position position="46"/>
    </location>
    <ligand>
        <name>Fe cation</name>
        <dbReference type="ChEBI" id="CHEBI:24875"/>
        <label>1</label>
    </ligand>
</feature>
<dbReference type="InterPro" id="IPR029052">
    <property type="entry name" value="Metallo-depent_PP-like"/>
</dbReference>
<feature type="binding site" evidence="7">
    <location>
        <position position="74"/>
    </location>
    <ligand>
        <name>Fe cation</name>
        <dbReference type="ChEBI" id="CHEBI:24875"/>
        <label>2</label>
    </ligand>
</feature>
<evidence type="ECO:0000256" key="2">
    <source>
        <dbReference type="ARBA" id="ARBA00022723"/>
    </source>
</evidence>
<dbReference type="PANTHER" id="PTHR36303:SF1">
    <property type="entry name" value="2',3'-CYCLIC-NUCLEOTIDE 2'-PHOSPHODIESTERASE"/>
    <property type="match status" value="1"/>
</dbReference>
<name>A0A0R1MCM0_9LACO</name>
<dbReference type="EMBL" id="AZEF01000007">
    <property type="protein sequence ID" value="KRL03029.1"/>
    <property type="molecule type" value="Genomic_DNA"/>
</dbReference>
<dbReference type="PATRIC" id="fig|1423731.3.peg.305"/>
<reference evidence="8 9" key="1">
    <citation type="journal article" date="2015" name="Genome Announc.">
        <title>Expanding the biotechnology potential of lactobacilli through comparative genomics of 213 strains and associated genera.</title>
        <authorList>
            <person name="Sun Z."/>
            <person name="Harris H.M."/>
            <person name="McCann A."/>
            <person name="Guo C."/>
            <person name="Argimon S."/>
            <person name="Zhang W."/>
            <person name="Yang X."/>
            <person name="Jeffery I.B."/>
            <person name="Cooney J.C."/>
            <person name="Kagawa T.F."/>
            <person name="Liu W."/>
            <person name="Song Y."/>
            <person name="Salvetti E."/>
            <person name="Wrobel A."/>
            <person name="Rasinkangas P."/>
            <person name="Parkhill J."/>
            <person name="Rea M.C."/>
            <person name="O'Sullivan O."/>
            <person name="Ritari J."/>
            <person name="Douillard F.P."/>
            <person name="Paul Ross R."/>
            <person name="Yang R."/>
            <person name="Briner A.E."/>
            <person name="Felis G.E."/>
            <person name="de Vos W.M."/>
            <person name="Barrangou R."/>
            <person name="Klaenhammer T.R."/>
            <person name="Caufield P.W."/>
            <person name="Cui Y."/>
            <person name="Zhang H."/>
            <person name="O'Toole P.W."/>
        </authorList>
    </citation>
    <scope>NUCLEOTIDE SEQUENCE [LARGE SCALE GENOMIC DNA]</scope>
    <source>
        <strain evidence="8 9">DSM 19910</strain>
    </source>
</reference>
<dbReference type="GO" id="GO:0046872">
    <property type="term" value="F:metal ion binding"/>
    <property type="evidence" value="ECO:0007669"/>
    <property type="project" value="UniProtKB-KW"/>
</dbReference>
<dbReference type="GO" id="GO:0004113">
    <property type="term" value="F:2',3'-cyclic-nucleotide 3'-phosphodiesterase activity"/>
    <property type="evidence" value="ECO:0007669"/>
    <property type="project" value="TreeGrafter"/>
</dbReference>
<feature type="binding site" evidence="7">
    <location>
        <position position="185"/>
    </location>
    <ligand>
        <name>Fe cation</name>
        <dbReference type="ChEBI" id="CHEBI:24875"/>
        <label>1</label>
    </ligand>
</feature>
<evidence type="ECO:0000256" key="7">
    <source>
        <dbReference type="PIRSR" id="PIRSR004789-51"/>
    </source>
</evidence>
<organism evidence="8 9">
    <name type="scientific">Liquorilactobacillus capillatus DSM 19910</name>
    <dbReference type="NCBI Taxonomy" id="1423731"/>
    <lineage>
        <taxon>Bacteria</taxon>
        <taxon>Bacillati</taxon>
        <taxon>Bacillota</taxon>
        <taxon>Bacilli</taxon>
        <taxon>Lactobacillales</taxon>
        <taxon>Lactobacillaceae</taxon>
        <taxon>Liquorilactobacillus</taxon>
    </lineage>
</organism>
<dbReference type="PIRSF" id="PIRSF004789">
    <property type="entry name" value="DR1281"/>
    <property type="match status" value="1"/>
</dbReference>
<dbReference type="Proteomes" id="UP000051621">
    <property type="component" value="Unassembled WGS sequence"/>
</dbReference>
<comment type="similarity">
    <text evidence="5">Belongs to the YmdB-like family.</text>
</comment>
<keyword evidence="3" id="KW-0378">Hydrolase</keyword>
<dbReference type="CDD" id="cd07382">
    <property type="entry name" value="MPP_DR1281"/>
    <property type="match status" value="1"/>
</dbReference>
<comment type="cofactor">
    <cofactor evidence="1">
        <name>Fe(3+)</name>
        <dbReference type="ChEBI" id="CHEBI:29034"/>
    </cofactor>
</comment>
<gene>
    <name evidence="8" type="ORF">FC81_GL000296</name>
</gene>
<dbReference type="Pfam" id="PF13277">
    <property type="entry name" value="YmdB"/>
    <property type="match status" value="1"/>
</dbReference>
<evidence type="ECO:0000256" key="5">
    <source>
        <dbReference type="ARBA" id="ARBA00061401"/>
    </source>
</evidence>
<keyword evidence="2 7" id="KW-0479">Metal-binding</keyword>
<dbReference type="SUPFAM" id="SSF56300">
    <property type="entry name" value="Metallo-dependent phosphatases"/>
    <property type="match status" value="1"/>
</dbReference>
<feature type="binding site" evidence="7">
    <location>
        <position position="183"/>
    </location>
    <ligand>
        <name>Fe cation</name>
        <dbReference type="ChEBI" id="CHEBI:24875"/>
        <label>2</label>
    </ligand>
</feature>
<dbReference type="STRING" id="1423731.FC81_GL000296"/>
<feature type="active site" description="Proton donor" evidence="6">
    <location>
        <position position="75"/>
    </location>
</feature>
<accession>A0A0R1MCM0</accession>
<keyword evidence="4" id="KW-0408">Iron</keyword>
<feature type="binding site" evidence="7">
    <location>
        <position position="15"/>
    </location>
    <ligand>
        <name>Fe cation</name>
        <dbReference type="ChEBI" id="CHEBI:24875"/>
        <label>1</label>
    </ligand>
</feature>
<evidence type="ECO:0000256" key="4">
    <source>
        <dbReference type="ARBA" id="ARBA00023004"/>
    </source>
</evidence>
<protein>
    <submittedName>
        <fullName evidence="8">Metallophosphoesterase</fullName>
    </submittedName>
</protein>
<feature type="binding site" evidence="7">
    <location>
        <position position="47"/>
    </location>
    <ligand>
        <name>Fe cation</name>
        <dbReference type="ChEBI" id="CHEBI:24875"/>
        <label>1</label>
    </ligand>
</feature>